<evidence type="ECO:0000313" key="10">
    <source>
        <dbReference type="EMBL" id="KTE91786.1"/>
    </source>
</evidence>
<feature type="transmembrane region" description="Helical" evidence="7">
    <location>
        <begin position="298"/>
        <end position="320"/>
    </location>
</feature>
<dbReference type="PANTHER" id="PTHR23517">
    <property type="entry name" value="RESISTANCE PROTEIN MDTM, PUTATIVE-RELATED-RELATED"/>
    <property type="match status" value="1"/>
</dbReference>
<reference evidence="10 11" key="2">
    <citation type="submission" date="2015-12" db="EMBL/GenBank/DDBJ databases">
        <title>Draft Genome Sequence of Desulfitobacterium hafniense Strain DH, a Sulfate-reducing Bacterium Isolated from Paddy Soils.</title>
        <authorList>
            <person name="Bao P."/>
            <person name="Zhang X."/>
            <person name="Li G."/>
        </authorList>
    </citation>
    <scope>NUCLEOTIDE SEQUENCE [LARGE SCALE GENOMIC DNA]</scope>
    <source>
        <strain evidence="10 11">DH</strain>
    </source>
</reference>
<keyword evidence="3" id="KW-1003">Cell membrane</keyword>
<evidence type="ECO:0000256" key="3">
    <source>
        <dbReference type="ARBA" id="ARBA00022475"/>
    </source>
</evidence>
<evidence type="ECO:0000256" key="2">
    <source>
        <dbReference type="ARBA" id="ARBA00022448"/>
    </source>
</evidence>
<dbReference type="InterPro" id="IPR050171">
    <property type="entry name" value="MFS_Transporters"/>
</dbReference>
<dbReference type="SUPFAM" id="SSF103473">
    <property type="entry name" value="MFS general substrate transporter"/>
    <property type="match status" value="1"/>
</dbReference>
<dbReference type="OrthoDB" id="1650550at2"/>
<feature type="transmembrane region" description="Helical" evidence="7">
    <location>
        <begin position="272"/>
        <end position="292"/>
    </location>
</feature>
<dbReference type="Pfam" id="PF07690">
    <property type="entry name" value="MFS_1"/>
    <property type="match status" value="1"/>
</dbReference>
<organism evidence="9">
    <name type="scientific">Desulfitobacterium hafniense</name>
    <name type="common">Desulfitobacterium frappieri</name>
    <dbReference type="NCBI Taxonomy" id="49338"/>
    <lineage>
        <taxon>Bacteria</taxon>
        <taxon>Bacillati</taxon>
        <taxon>Bacillota</taxon>
        <taxon>Clostridia</taxon>
        <taxon>Eubacteriales</taxon>
        <taxon>Desulfitobacteriaceae</taxon>
        <taxon>Desulfitobacterium</taxon>
    </lineage>
</organism>
<dbReference type="GO" id="GO:0005886">
    <property type="term" value="C:plasma membrane"/>
    <property type="evidence" value="ECO:0007669"/>
    <property type="project" value="UniProtKB-SubCell"/>
</dbReference>
<gene>
    <name evidence="10" type="ORF">AT727_20700</name>
    <name evidence="9" type="ORF">DPCES_0683</name>
</gene>
<dbReference type="PATRIC" id="fig|49338.4.peg.731"/>
<evidence type="ECO:0000259" key="8">
    <source>
        <dbReference type="PROSITE" id="PS50850"/>
    </source>
</evidence>
<name>A0A098AWT8_DESHA</name>
<dbReference type="PANTHER" id="PTHR23517:SF3">
    <property type="entry name" value="INTEGRAL MEMBRANE TRANSPORT PROTEIN"/>
    <property type="match status" value="1"/>
</dbReference>
<feature type="transmembrane region" description="Helical" evidence="7">
    <location>
        <begin position="172"/>
        <end position="189"/>
    </location>
</feature>
<feature type="transmembrane region" description="Helical" evidence="7">
    <location>
        <begin position="47"/>
        <end position="71"/>
    </location>
</feature>
<feature type="transmembrane region" description="Helical" evidence="7">
    <location>
        <begin position="242"/>
        <end position="265"/>
    </location>
</feature>
<feature type="transmembrane region" description="Helical" evidence="7">
    <location>
        <begin position="12"/>
        <end position="35"/>
    </location>
</feature>
<keyword evidence="4 7" id="KW-0812">Transmembrane</keyword>
<evidence type="ECO:0000256" key="5">
    <source>
        <dbReference type="ARBA" id="ARBA00022989"/>
    </source>
</evidence>
<evidence type="ECO:0000256" key="1">
    <source>
        <dbReference type="ARBA" id="ARBA00004651"/>
    </source>
</evidence>
<proteinExistence type="predicted"/>
<dbReference type="PROSITE" id="PS50850">
    <property type="entry name" value="MFS"/>
    <property type="match status" value="1"/>
</dbReference>
<dbReference type="InterPro" id="IPR020846">
    <property type="entry name" value="MFS_dom"/>
</dbReference>
<evidence type="ECO:0000313" key="11">
    <source>
        <dbReference type="Proteomes" id="UP000054623"/>
    </source>
</evidence>
<comment type="subcellular location">
    <subcellularLocation>
        <location evidence="1">Cell membrane</location>
        <topology evidence="1">Multi-pass membrane protein</topology>
    </subcellularLocation>
</comment>
<feature type="transmembrane region" description="Helical" evidence="7">
    <location>
        <begin position="367"/>
        <end position="389"/>
    </location>
</feature>
<feature type="transmembrane region" description="Helical" evidence="7">
    <location>
        <begin position="327"/>
        <end position="347"/>
    </location>
</feature>
<accession>A0A098AWT8</accession>
<evidence type="ECO:0000313" key="9">
    <source>
        <dbReference type="EMBL" id="CDX00570.1"/>
    </source>
</evidence>
<evidence type="ECO:0000256" key="7">
    <source>
        <dbReference type="SAM" id="Phobius"/>
    </source>
</evidence>
<keyword evidence="5 7" id="KW-1133">Transmembrane helix</keyword>
<dbReference type="Proteomes" id="UP000054623">
    <property type="component" value="Unassembled WGS sequence"/>
</dbReference>
<keyword evidence="2" id="KW-0813">Transport</keyword>
<feature type="domain" description="Major facilitator superfamily (MFS) profile" evidence="8">
    <location>
        <begin position="1"/>
        <end position="394"/>
    </location>
</feature>
<dbReference type="EMBL" id="LK996017">
    <property type="protein sequence ID" value="CDX00570.1"/>
    <property type="molecule type" value="Genomic_DNA"/>
</dbReference>
<keyword evidence="6 7" id="KW-0472">Membrane</keyword>
<evidence type="ECO:0000256" key="4">
    <source>
        <dbReference type="ARBA" id="ARBA00022692"/>
    </source>
</evidence>
<dbReference type="EMBL" id="LOCK01000019">
    <property type="protein sequence ID" value="KTE91786.1"/>
    <property type="molecule type" value="Genomic_DNA"/>
</dbReference>
<dbReference type="Gene3D" id="1.20.1250.20">
    <property type="entry name" value="MFS general substrate transporter like domains"/>
    <property type="match status" value="1"/>
</dbReference>
<feature type="transmembrane region" description="Helical" evidence="7">
    <location>
        <begin position="78"/>
        <end position="97"/>
    </location>
</feature>
<dbReference type="RefSeq" id="WP_005809928.1">
    <property type="nucleotide sequence ID" value="NZ_CABKQQ010000025.1"/>
</dbReference>
<feature type="transmembrane region" description="Helical" evidence="7">
    <location>
        <begin position="147"/>
        <end position="166"/>
    </location>
</feature>
<feature type="transmembrane region" description="Helical" evidence="7">
    <location>
        <begin position="210"/>
        <end position="230"/>
    </location>
</feature>
<reference evidence="9" key="1">
    <citation type="submission" date="2014-07" db="EMBL/GenBank/DDBJ databases">
        <authorList>
            <person name="Hornung V.Bastian."/>
        </authorList>
    </citation>
    <scope>NUCLEOTIDE SEQUENCE</scope>
    <source>
        <strain evidence="9">PCE-S</strain>
    </source>
</reference>
<dbReference type="AlphaFoldDB" id="A0A098AWT8"/>
<dbReference type="OMA" id="NHARTEK"/>
<feature type="transmembrane region" description="Helical" evidence="7">
    <location>
        <begin position="103"/>
        <end position="126"/>
    </location>
</feature>
<dbReference type="InterPro" id="IPR011701">
    <property type="entry name" value="MFS"/>
</dbReference>
<evidence type="ECO:0000256" key="6">
    <source>
        <dbReference type="ARBA" id="ARBA00023136"/>
    </source>
</evidence>
<dbReference type="InterPro" id="IPR036259">
    <property type="entry name" value="MFS_trans_sf"/>
</dbReference>
<sequence length="408" mass="44336">MNEMNRVTRYGIVFAIMFMNFFIPTHGIVATTFAAMAESYPDVSASALTYVTAVVNVAQVVASIGAGVLIGRKLKYKTAGIISLLLFTVAGGFPFLMGEGLSFGALLASRCLFGLGLGAFSPIVNSTIAYLFDKENTRAFMMGAKDVFFSLGATIGNIIAGILCLISWQTTYVFYLFGIIPLVFFVIFYKEPEFVQETKKEKIKIPKTAFYYLFLLLVVMLLTQFCWNYIAFILTDMGYSSAVIGTIVTCFTVGAILGGIAYGFCYRFFKNYILFVAMIMVSLSFIIIYGASSSVSTSLLFVFGIGFFLSGFASVMFTAGIPMSLSLTVPASAIAAAMGLFFAFQNFGSFLASPVGQLFFSIVGQDAPINTIFIFGLVVALIFTVIVFITSTRDAKLAKAQKQEMNSV</sequence>
<protein>
    <submittedName>
        <fullName evidence="10">MFS transporter</fullName>
    </submittedName>
    <submittedName>
        <fullName evidence="9">Transporter, major facilitator protein</fullName>
    </submittedName>
</protein>
<dbReference type="GO" id="GO:0022857">
    <property type="term" value="F:transmembrane transporter activity"/>
    <property type="evidence" value="ECO:0007669"/>
    <property type="project" value="InterPro"/>
</dbReference>